<feature type="non-terminal residue" evidence="2">
    <location>
        <position position="1"/>
    </location>
</feature>
<gene>
    <name evidence="2" type="ORF">CR513_30514</name>
</gene>
<proteinExistence type="predicted"/>
<evidence type="ECO:0000256" key="1">
    <source>
        <dbReference type="SAM" id="MobiDB-lite"/>
    </source>
</evidence>
<feature type="compositionally biased region" description="Low complexity" evidence="1">
    <location>
        <begin position="30"/>
        <end position="54"/>
    </location>
</feature>
<dbReference type="Proteomes" id="UP000257109">
    <property type="component" value="Unassembled WGS sequence"/>
</dbReference>
<comment type="caution">
    <text evidence="2">The sequence shown here is derived from an EMBL/GenBank/DDBJ whole genome shotgun (WGS) entry which is preliminary data.</text>
</comment>
<evidence type="ECO:0000313" key="3">
    <source>
        <dbReference type="Proteomes" id="UP000257109"/>
    </source>
</evidence>
<evidence type="ECO:0000313" key="2">
    <source>
        <dbReference type="EMBL" id="RDX87950.1"/>
    </source>
</evidence>
<sequence>MSEVIKDSAIKLFGRTISLPRNNEVSANGSSSDPQDCSHHSPPSSSSFPREVSSTTELEAERDKNLATVNGFVQNFHLFGSLLRGQLRLAAISHGCFEKLFV</sequence>
<name>A0A371GBK7_MUCPR</name>
<organism evidence="2 3">
    <name type="scientific">Mucuna pruriens</name>
    <name type="common">Velvet bean</name>
    <name type="synonym">Dolichos pruriens</name>
    <dbReference type="NCBI Taxonomy" id="157652"/>
    <lineage>
        <taxon>Eukaryota</taxon>
        <taxon>Viridiplantae</taxon>
        <taxon>Streptophyta</taxon>
        <taxon>Embryophyta</taxon>
        <taxon>Tracheophyta</taxon>
        <taxon>Spermatophyta</taxon>
        <taxon>Magnoliopsida</taxon>
        <taxon>eudicotyledons</taxon>
        <taxon>Gunneridae</taxon>
        <taxon>Pentapetalae</taxon>
        <taxon>rosids</taxon>
        <taxon>fabids</taxon>
        <taxon>Fabales</taxon>
        <taxon>Fabaceae</taxon>
        <taxon>Papilionoideae</taxon>
        <taxon>50 kb inversion clade</taxon>
        <taxon>NPAAA clade</taxon>
        <taxon>indigoferoid/millettioid clade</taxon>
        <taxon>Phaseoleae</taxon>
        <taxon>Mucuna</taxon>
    </lineage>
</organism>
<dbReference type="EMBL" id="QJKJ01006090">
    <property type="protein sequence ID" value="RDX87950.1"/>
    <property type="molecule type" value="Genomic_DNA"/>
</dbReference>
<accession>A0A371GBK7</accession>
<reference evidence="2" key="1">
    <citation type="submission" date="2018-05" db="EMBL/GenBank/DDBJ databases">
        <title>Draft genome of Mucuna pruriens seed.</title>
        <authorList>
            <person name="Nnadi N.E."/>
            <person name="Vos R."/>
            <person name="Hasami M.H."/>
            <person name="Devisetty U.K."/>
            <person name="Aguiy J.C."/>
        </authorList>
    </citation>
    <scope>NUCLEOTIDE SEQUENCE [LARGE SCALE GENOMIC DNA]</scope>
    <source>
        <strain evidence="2">JCA_2017</strain>
    </source>
</reference>
<feature type="region of interest" description="Disordered" evidence="1">
    <location>
        <begin position="21"/>
        <end position="60"/>
    </location>
</feature>
<dbReference type="AlphaFoldDB" id="A0A371GBK7"/>
<keyword evidence="3" id="KW-1185">Reference proteome</keyword>
<protein>
    <submittedName>
        <fullName evidence="2">Uncharacterized protein</fullName>
    </submittedName>
</protein>